<evidence type="ECO:0000313" key="3">
    <source>
        <dbReference type="Proteomes" id="UP000823388"/>
    </source>
</evidence>
<feature type="chain" id="PRO_5035934797" evidence="1">
    <location>
        <begin position="20"/>
        <end position="155"/>
    </location>
</feature>
<proteinExistence type="predicted"/>
<gene>
    <name evidence="2" type="ORF">PVAP13_4NG119385</name>
</gene>
<organism evidence="2 3">
    <name type="scientific">Panicum virgatum</name>
    <name type="common">Blackwell switchgrass</name>
    <dbReference type="NCBI Taxonomy" id="38727"/>
    <lineage>
        <taxon>Eukaryota</taxon>
        <taxon>Viridiplantae</taxon>
        <taxon>Streptophyta</taxon>
        <taxon>Embryophyta</taxon>
        <taxon>Tracheophyta</taxon>
        <taxon>Spermatophyta</taxon>
        <taxon>Magnoliopsida</taxon>
        <taxon>Liliopsida</taxon>
        <taxon>Poales</taxon>
        <taxon>Poaceae</taxon>
        <taxon>PACMAD clade</taxon>
        <taxon>Panicoideae</taxon>
        <taxon>Panicodae</taxon>
        <taxon>Paniceae</taxon>
        <taxon>Panicinae</taxon>
        <taxon>Panicum</taxon>
        <taxon>Panicum sect. Hiantes</taxon>
    </lineage>
</organism>
<reference evidence="2" key="1">
    <citation type="submission" date="2020-05" db="EMBL/GenBank/DDBJ databases">
        <title>WGS assembly of Panicum virgatum.</title>
        <authorList>
            <person name="Lovell J.T."/>
            <person name="Jenkins J."/>
            <person name="Shu S."/>
            <person name="Juenger T.E."/>
            <person name="Schmutz J."/>
        </authorList>
    </citation>
    <scope>NUCLEOTIDE SEQUENCE</scope>
    <source>
        <strain evidence="2">AP13</strain>
    </source>
</reference>
<dbReference type="Proteomes" id="UP000823388">
    <property type="component" value="Chromosome 4N"/>
</dbReference>
<keyword evidence="3" id="KW-1185">Reference proteome</keyword>
<evidence type="ECO:0000256" key="1">
    <source>
        <dbReference type="SAM" id="SignalP"/>
    </source>
</evidence>
<dbReference type="EMBL" id="CM029044">
    <property type="protein sequence ID" value="KAG2604663.1"/>
    <property type="molecule type" value="Genomic_DNA"/>
</dbReference>
<comment type="caution">
    <text evidence="2">The sequence shown here is derived from an EMBL/GenBank/DDBJ whole genome shotgun (WGS) entry which is preliminary data.</text>
</comment>
<dbReference type="AlphaFoldDB" id="A0A8T0T5Q9"/>
<name>A0A8T0T5Q9_PANVG</name>
<keyword evidence="1" id="KW-0732">Signal</keyword>
<accession>A0A8T0T5Q9</accession>
<feature type="signal peptide" evidence="1">
    <location>
        <begin position="1"/>
        <end position="19"/>
    </location>
</feature>
<protein>
    <submittedName>
        <fullName evidence="2">Uncharacterized protein</fullName>
    </submittedName>
</protein>
<sequence length="155" mass="17464">MIIRFRMVGWIYFLQFILRHQLCLHLTLHHLQHVYCASSSMMNLYSMFLYKFQQIIPNLNSRKSKCVNLCQGSMSNSNSSSPTVRTWAPNNSTLWPSGLAALMCLQGSTVSSTLVALLAAVWTRSKPTNCFIGKPGMLDFDLANSRTAWLPSMAP</sequence>
<evidence type="ECO:0000313" key="2">
    <source>
        <dbReference type="EMBL" id="KAG2604663.1"/>
    </source>
</evidence>